<dbReference type="AlphaFoldDB" id="A0A4S3JE02"/>
<proteinExistence type="predicted"/>
<gene>
    <name evidence="2" type="ORF">EYZ11_007017</name>
</gene>
<reference evidence="2 3" key="1">
    <citation type="submission" date="2019-03" db="EMBL/GenBank/DDBJ databases">
        <title>The genome sequence of a newly discovered highly antifungal drug resistant Aspergillus species, Aspergillus tanneri NIH 1004.</title>
        <authorList>
            <person name="Mounaud S."/>
            <person name="Singh I."/>
            <person name="Joardar V."/>
            <person name="Pakala S."/>
            <person name="Pakala S."/>
            <person name="Venepally P."/>
            <person name="Hoover J."/>
            <person name="Nierman W."/>
            <person name="Chung J."/>
            <person name="Losada L."/>
        </authorList>
    </citation>
    <scope>NUCLEOTIDE SEQUENCE [LARGE SCALE GENOMIC DNA]</scope>
    <source>
        <strain evidence="2 3">NIH1004</strain>
    </source>
</reference>
<name>A0A4S3JE02_9EURO</name>
<keyword evidence="3" id="KW-1185">Reference proteome</keyword>
<feature type="region of interest" description="Disordered" evidence="1">
    <location>
        <begin position="1"/>
        <end position="27"/>
    </location>
</feature>
<evidence type="ECO:0000313" key="3">
    <source>
        <dbReference type="Proteomes" id="UP000308092"/>
    </source>
</evidence>
<sequence length="27" mass="3133">MVRQAARVTEKKRKDNQCGVNRMLTAQ</sequence>
<organism evidence="2 3">
    <name type="scientific">Aspergillus tanneri</name>
    <dbReference type="NCBI Taxonomy" id="1220188"/>
    <lineage>
        <taxon>Eukaryota</taxon>
        <taxon>Fungi</taxon>
        <taxon>Dikarya</taxon>
        <taxon>Ascomycota</taxon>
        <taxon>Pezizomycotina</taxon>
        <taxon>Eurotiomycetes</taxon>
        <taxon>Eurotiomycetidae</taxon>
        <taxon>Eurotiales</taxon>
        <taxon>Aspergillaceae</taxon>
        <taxon>Aspergillus</taxon>
        <taxon>Aspergillus subgen. Circumdati</taxon>
    </lineage>
</organism>
<dbReference type="Proteomes" id="UP000308092">
    <property type="component" value="Unassembled WGS sequence"/>
</dbReference>
<accession>A0A4S3JE02</accession>
<evidence type="ECO:0000313" key="2">
    <source>
        <dbReference type="EMBL" id="THC93493.1"/>
    </source>
</evidence>
<dbReference type="VEuPathDB" id="FungiDB:EYZ11_007017"/>
<protein>
    <submittedName>
        <fullName evidence="2">Uncharacterized protein</fullName>
    </submittedName>
</protein>
<evidence type="ECO:0000256" key="1">
    <source>
        <dbReference type="SAM" id="MobiDB-lite"/>
    </source>
</evidence>
<comment type="caution">
    <text evidence="2">The sequence shown here is derived from an EMBL/GenBank/DDBJ whole genome shotgun (WGS) entry which is preliminary data.</text>
</comment>
<dbReference type="EMBL" id="SOSA01000261">
    <property type="protein sequence ID" value="THC93493.1"/>
    <property type="molecule type" value="Genomic_DNA"/>
</dbReference>